<evidence type="ECO:0000256" key="1">
    <source>
        <dbReference type="SAM" id="MobiDB-lite"/>
    </source>
</evidence>
<feature type="region of interest" description="Disordered" evidence="1">
    <location>
        <begin position="1"/>
        <end position="31"/>
    </location>
</feature>
<dbReference type="PROSITE" id="PS50181">
    <property type="entry name" value="FBOX"/>
    <property type="match status" value="1"/>
</dbReference>
<dbReference type="SUPFAM" id="SSF81383">
    <property type="entry name" value="F-box domain"/>
    <property type="match status" value="1"/>
</dbReference>
<accession>A0AAD8SNA9</accession>
<dbReference type="InterPro" id="IPR036047">
    <property type="entry name" value="F-box-like_dom_sf"/>
</dbReference>
<feature type="domain" description="F-box" evidence="2">
    <location>
        <begin position="31"/>
        <end position="77"/>
    </location>
</feature>
<gene>
    <name evidence="3" type="ORF">QYE76_049581</name>
</gene>
<dbReference type="EMBL" id="JAUUTY010000003">
    <property type="protein sequence ID" value="KAK1661422.1"/>
    <property type="molecule type" value="Genomic_DNA"/>
</dbReference>
<evidence type="ECO:0000313" key="4">
    <source>
        <dbReference type="Proteomes" id="UP001231189"/>
    </source>
</evidence>
<reference evidence="3" key="1">
    <citation type="submission" date="2023-07" db="EMBL/GenBank/DDBJ databases">
        <title>A chromosome-level genome assembly of Lolium multiflorum.</title>
        <authorList>
            <person name="Chen Y."/>
            <person name="Copetti D."/>
            <person name="Kolliker R."/>
            <person name="Studer B."/>
        </authorList>
    </citation>
    <scope>NUCLEOTIDE SEQUENCE</scope>
    <source>
        <strain evidence="3">02402/16</strain>
        <tissue evidence="3">Leaf</tissue>
    </source>
</reference>
<comment type="caution">
    <text evidence="3">The sequence shown here is derived from an EMBL/GenBank/DDBJ whole genome shotgun (WGS) entry which is preliminary data.</text>
</comment>
<protein>
    <recommendedName>
        <fullName evidence="2">F-box domain-containing protein</fullName>
    </recommendedName>
</protein>
<dbReference type="InterPro" id="IPR050796">
    <property type="entry name" value="SCF_F-box_component"/>
</dbReference>
<dbReference type="Gene3D" id="1.20.1280.50">
    <property type="match status" value="1"/>
</dbReference>
<organism evidence="3 4">
    <name type="scientific">Lolium multiflorum</name>
    <name type="common">Italian ryegrass</name>
    <name type="synonym">Lolium perenne subsp. multiflorum</name>
    <dbReference type="NCBI Taxonomy" id="4521"/>
    <lineage>
        <taxon>Eukaryota</taxon>
        <taxon>Viridiplantae</taxon>
        <taxon>Streptophyta</taxon>
        <taxon>Embryophyta</taxon>
        <taxon>Tracheophyta</taxon>
        <taxon>Spermatophyta</taxon>
        <taxon>Magnoliopsida</taxon>
        <taxon>Liliopsida</taxon>
        <taxon>Poales</taxon>
        <taxon>Poaceae</taxon>
        <taxon>BOP clade</taxon>
        <taxon>Pooideae</taxon>
        <taxon>Poodae</taxon>
        <taxon>Poeae</taxon>
        <taxon>Poeae Chloroplast Group 2 (Poeae type)</taxon>
        <taxon>Loliodinae</taxon>
        <taxon>Loliinae</taxon>
        <taxon>Lolium</taxon>
    </lineage>
</organism>
<dbReference type="Pfam" id="PF12937">
    <property type="entry name" value="F-box-like"/>
    <property type="match status" value="1"/>
</dbReference>
<sequence length="120" mass="13822">MLLRSRRRVATEEDARRRRPTVPTRRGRAGPDRLAALPEDILQDILVRLPAGSVVRFRAVCRSWRCLASDPAFLLDHHRRQPELALIRSYRASDASDALPRLEALHIRAAEFRPFFGFPK</sequence>
<name>A0AAD8SNA9_LOLMU</name>
<feature type="compositionally biased region" description="Basic residues" evidence="1">
    <location>
        <begin position="17"/>
        <end position="28"/>
    </location>
</feature>
<dbReference type="CDD" id="cd22157">
    <property type="entry name" value="F-box_AtFBW1-like"/>
    <property type="match status" value="1"/>
</dbReference>
<dbReference type="InterPro" id="IPR001810">
    <property type="entry name" value="F-box_dom"/>
</dbReference>
<dbReference type="PANTHER" id="PTHR31672">
    <property type="entry name" value="BNACNNG10540D PROTEIN"/>
    <property type="match status" value="1"/>
</dbReference>
<dbReference type="Proteomes" id="UP001231189">
    <property type="component" value="Unassembled WGS sequence"/>
</dbReference>
<proteinExistence type="predicted"/>
<evidence type="ECO:0000313" key="3">
    <source>
        <dbReference type="EMBL" id="KAK1661422.1"/>
    </source>
</evidence>
<evidence type="ECO:0000259" key="2">
    <source>
        <dbReference type="PROSITE" id="PS50181"/>
    </source>
</evidence>
<dbReference type="AlphaFoldDB" id="A0AAD8SNA9"/>
<keyword evidence="4" id="KW-1185">Reference proteome</keyword>
<dbReference type="SMART" id="SM00256">
    <property type="entry name" value="FBOX"/>
    <property type="match status" value="1"/>
</dbReference>